<evidence type="ECO:0000256" key="1">
    <source>
        <dbReference type="ARBA" id="ARBA00002319"/>
    </source>
</evidence>
<dbReference type="GO" id="GO:0033785">
    <property type="term" value="F:heptose 7-phosphate kinase activity"/>
    <property type="evidence" value="ECO:0007669"/>
    <property type="project" value="UniProtKB-EC"/>
</dbReference>
<dbReference type="NCBIfam" id="TIGR02198">
    <property type="entry name" value="rfaE_dom_I"/>
    <property type="match status" value="1"/>
</dbReference>
<feature type="region of interest" description="Cytidylyltransferase" evidence="11">
    <location>
        <begin position="347"/>
        <end position="477"/>
    </location>
</feature>
<dbReference type="InterPro" id="IPR014729">
    <property type="entry name" value="Rossmann-like_a/b/a_fold"/>
</dbReference>
<keyword evidence="6 11" id="KW-0547">Nucleotide-binding</keyword>
<dbReference type="NCBIfam" id="TIGR00125">
    <property type="entry name" value="cyt_tran_rel"/>
    <property type="match status" value="1"/>
</dbReference>
<comment type="function">
    <text evidence="2 11">Catalyzes the ADP transfer from ATP to D-glycero-beta-D-manno-heptose 1-phosphate, yielding ADP-D-glycero-beta-D-manno-heptose.</text>
</comment>
<dbReference type="RefSeq" id="WP_173584089.1">
    <property type="nucleotide sequence ID" value="NZ_WOTB01000019.1"/>
</dbReference>
<evidence type="ECO:0000256" key="8">
    <source>
        <dbReference type="ARBA" id="ARBA00022840"/>
    </source>
</evidence>
<comment type="catalytic activity">
    <reaction evidence="11">
        <text>D-glycero-beta-D-manno-heptose 1-phosphate + ATP + H(+) = ADP-D-glycero-beta-D-manno-heptose + diphosphate</text>
        <dbReference type="Rhea" id="RHEA:27465"/>
        <dbReference type="ChEBI" id="CHEBI:15378"/>
        <dbReference type="ChEBI" id="CHEBI:30616"/>
        <dbReference type="ChEBI" id="CHEBI:33019"/>
        <dbReference type="ChEBI" id="CHEBI:59967"/>
        <dbReference type="ChEBI" id="CHEBI:61593"/>
        <dbReference type="EC" id="2.7.7.70"/>
    </reaction>
</comment>
<organism evidence="14 15">
    <name type="scientific">Acetobacter musti</name>
    <dbReference type="NCBI Taxonomy" id="864732"/>
    <lineage>
        <taxon>Bacteria</taxon>
        <taxon>Pseudomonadati</taxon>
        <taxon>Pseudomonadota</taxon>
        <taxon>Alphaproteobacteria</taxon>
        <taxon>Acetobacterales</taxon>
        <taxon>Acetobacteraceae</taxon>
        <taxon>Acetobacter</taxon>
    </lineage>
</organism>
<sequence>MDFSRITVLCVGDVMLDRFVYGDMERISPEAPVPVLLLNKRTEMPGGAGNVASNVISLGGRAILIGLVGEDDAAITLRDTLRLRAQVSEMLVPTPRRPTICKTRFIAAHQQVVRADEESRLPLQADEAELLCQAIDARLEEADVVILSDYGKGVCDQMVVHHLIGEARLRDIPVFVDPKTPDFRHYRGATCITPNVKELAAASGMPVSDNASVEAAARKVMARAEADAILATRSEKGMMLVPAEGEAIAVPARAREVFDVSGAGDTVIATMALAVGSGMAFDQAMRIANAAAGVVVAKLGTATADIGEVMRELQAQDEPEEAPHLLTLTQAKMQVADWKAHGLTVGFTNGCFDIIHPGHISLLAAARSACDRLIVALNDDASVRRLKGDTRPVNTLASRAAVMAAIRSVDAVAAFSEDTPLEIIRELMPDILIKGSDYRPEDVVGAAEVIAAGGRLVLADLRDGHSTTATIGRIQGL</sequence>
<evidence type="ECO:0000256" key="2">
    <source>
        <dbReference type="ARBA" id="ARBA00003753"/>
    </source>
</evidence>
<comment type="subunit">
    <text evidence="11">Homodimer.</text>
</comment>
<comment type="caution">
    <text evidence="14">The sequence shown here is derived from an EMBL/GenBank/DDBJ whole genome shotgun (WGS) entry which is preliminary data.</text>
</comment>
<dbReference type="InterPro" id="IPR002173">
    <property type="entry name" value="Carboh/pur_kinase_PfkB_CS"/>
</dbReference>
<keyword evidence="8 11" id="KW-0067">ATP-binding</keyword>
<evidence type="ECO:0000256" key="10">
    <source>
        <dbReference type="ARBA" id="ARBA00023277"/>
    </source>
</evidence>
<keyword evidence="7 11" id="KW-0418">Kinase</keyword>
<protein>
    <recommendedName>
        <fullName evidence="11">Bifunctional protein HldE</fullName>
    </recommendedName>
    <domain>
        <recommendedName>
            <fullName evidence="11">D-beta-D-heptose 7-phosphate kinase</fullName>
            <ecNumber evidence="11">2.7.1.167</ecNumber>
        </recommendedName>
        <alternativeName>
            <fullName evidence="11">D-beta-D-heptose 7-phosphotransferase</fullName>
        </alternativeName>
        <alternativeName>
            <fullName evidence="11">D-glycero-beta-D-manno-heptose-7-phosphate kinase</fullName>
        </alternativeName>
    </domain>
    <domain>
        <recommendedName>
            <fullName evidence="11">D-beta-D-heptose 1-phosphate adenylyltransferase</fullName>
            <ecNumber evidence="11">2.7.7.70</ecNumber>
        </recommendedName>
        <alternativeName>
            <fullName evidence="11">D-glycero-beta-D-manno-heptose 1-phosphate adenylyltransferase</fullName>
        </alternativeName>
    </domain>
</protein>
<dbReference type="PROSITE" id="PS00583">
    <property type="entry name" value="PFKB_KINASES_1"/>
    <property type="match status" value="1"/>
</dbReference>
<evidence type="ECO:0000256" key="11">
    <source>
        <dbReference type="HAMAP-Rule" id="MF_01603"/>
    </source>
</evidence>
<evidence type="ECO:0000256" key="5">
    <source>
        <dbReference type="ARBA" id="ARBA00022695"/>
    </source>
</evidence>
<dbReference type="PANTHER" id="PTHR46969:SF1">
    <property type="entry name" value="BIFUNCTIONAL PROTEIN HLDE"/>
    <property type="match status" value="1"/>
</dbReference>
<evidence type="ECO:0000313" key="15">
    <source>
        <dbReference type="Proteomes" id="UP000635278"/>
    </source>
</evidence>
<evidence type="ECO:0000259" key="12">
    <source>
        <dbReference type="Pfam" id="PF00294"/>
    </source>
</evidence>
<dbReference type="Pfam" id="PF01467">
    <property type="entry name" value="CTP_transf_like"/>
    <property type="match status" value="1"/>
</dbReference>
<dbReference type="Proteomes" id="UP000635278">
    <property type="component" value="Unassembled WGS sequence"/>
</dbReference>
<feature type="domain" description="Carbohydrate kinase PfkB" evidence="12">
    <location>
        <begin position="8"/>
        <end position="303"/>
    </location>
</feature>
<keyword evidence="4 11" id="KW-0808">Transferase</keyword>
<dbReference type="EMBL" id="WOTB01000019">
    <property type="protein sequence ID" value="NHN85702.1"/>
    <property type="molecule type" value="Genomic_DNA"/>
</dbReference>
<comment type="pathway">
    <text evidence="11">Nucleotide-sugar biosynthesis; ADP-L-glycero-beta-D-manno-heptose biosynthesis; ADP-L-glycero-beta-D-manno-heptose from D-glycero-beta-D-manno-heptose 7-phosphate: step 3/4.</text>
</comment>
<feature type="active site" evidence="11">
    <location>
        <position position="265"/>
    </location>
</feature>
<dbReference type="InterPro" id="IPR011611">
    <property type="entry name" value="PfkB_dom"/>
</dbReference>
<evidence type="ECO:0000256" key="6">
    <source>
        <dbReference type="ARBA" id="ARBA00022741"/>
    </source>
</evidence>
<dbReference type="PANTHER" id="PTHR46969">
    <property type="entry name" value="BIFUNCTIONAL PROTEIN HLDE"/>
    <property type="match status" value="1"/>
</dbReference>
<name>A0ABX0JV00_9PROT</name>
<dbReference type="HAMAP" id="MF_01603">
    <property type="entry name" value="HldE"/>
    <property type="match status" value="1"/>
</dbReference>
<dbReference type="Gene3D" id="3.40.1190.20">
    <property type="match status" value="1"/>
</dbReference>
<evidence type="ECO:0000256" key="3">
    <source>
        <dbReference type="ARBA" id="ARBA00004713"/>
    </source>
</evidence>
<comment type="catalytic activity">
    <reaction evidence="11">
        <text>D-glycero-beta-D-manno-heptose 7-phosphate + ATP = D-glycero-beta-D-manno-heptose 1,7-bisphosphate + ADP + H(+)</text>
        <dbReference type="Rhea" id="RHEA:27473"/>
        <dbReference type="ChEBI" id="CHEBI:15378"/>
        <dbReference type="ChEBI" id="CHEBI:30616"/>
        <dbReference type="ChEBI" id="CHEBI:60204"/>
        <dbReference type="ChEBI" id="CHEBI:60208"/>
        <dbReference type="ChEBI" id="CHEBI:456216"/>
        <dbReference type="EC" id="2.7.1.167"/>
    </reaction>
</comment>
<dbReference type="Gene3D" id="3.40.50.620">
    <property type="entry name" value="HUPs"/>
    <property type="match status" value="1"/>
</dbReference>
<reference evidence="14 15" key="1">
    <citation type="journal article" date="2020" name="Int. J. Syst. Evol. Microbiol.">
        <title>Novel acetic acid bacteria from cider fermentations: Acetobacter conturbans sp. nov. and Acetobacter fallax sp. nov.</title>
        <authorList>
            <person name="Sombolestani A.S."/>
            <person name="Cleenwerck I."/>
            <person name="Cnockaert M."/>
            <person name="Borremans W."/>
            <person name="Wieme A.D."/>
            <person name="De Vuyst L."/>
            <person name="Vandamme P."/>
        </authorList>
    </citation>
    <scope>NUCLEOTIDE SEQUENCE [LARGE SCALE GENOMIC DNA]</scope>
    <source>
        <strain evidence="14 15">LMG 30640</strain>
    </source>
</reference>
<comment type="pathway">
    <text evidence="3">Bacterial outer membrane biogenesis; LPS core biosynthesis.</text>
</comment>
<gene>
    <name evidence="11 14" type="primary">hldE</name>
    <name evidence="14" type="ORF">GOB93_13770</name>
</gene>
<dbReference type="SUPFAM" id="SSF53613">
    <property type="entry name" value="Ribokinase-like"/>
    <property type="match status" value="1"/>
</dbReference>
<accession>A0ABX0JV00</accession>
<dbReference type="InterPro" id="IPR004821">
    <property type="entry name" value="Cyt_trans-like"/>
</dbReference>
<dbReference type="EC" id="2.7.1.167" evidence="11"/>
<dbReference type="CDD" id="cd01172">
    <property type="entry name" value="RfaE_like"/>
    <property type="match status" value="1"/>
</dbReference>
<dbReference type="InterPro" id="IPR029056">
    <property type="entry name" value="Ribokinase-like"/>
</dbReference>
<feature type="region of interest" description="Ribokinase" evidence="11">
    <location>
        <begin position="1"/>
        <end position="321"/>
    </location>
</feature>
<evidence type="ECO:0000259" key="13">
    <source>
        <dbReference type="Pfam" id="PF01467"/>
    </source>
</evidence>
<evidence type="ECO:0000313" key="14">
    <source>
        <dbReference type="EMBL" id="NHN85702.1"/>
    </source>
</evidence>
<dbReference type="Pfam" id="PF00294">
    <property type="entry name" value="PfkB"/>
    <property type="match status" value="1"/>
</dbReference>
<feature type="domain" description="Cytidyltransferase-like" evidence="13">
    <location>
        <begin position="347"/>
        <end position="438"/>
    </location>
</feature>
<comment type="similarity">
    <text evidence="11">In the C-terminal section; belongs to the cytidylyltransferase family.</text>
</comment>
<dbReference type="NCBIfam" id="NF008454">
    <property type="entry name" value="PRK11316.1"/>
    <property type="match status" value="1"/>
</dbReference>
<keyword evidence="10 11" id="KW-0119">Carbohydrate metabolism</keyword>
<comment type="pathway">
    <text evidence="11">Nucleotide-sugar biosynthesis; ADP-L-glycero-beta-D-manno-heptose biosynthesis; ADP-L-glycero-beta-D-manno-heptose from D-glycero-beta-D-manno-heptose 7-phosphate: step 1/4.</text>
</comment>
<dbReference type="InterPro" id="IPR011913">
    <property type="entry name" value="RfaE_dom_I"/>
</dbReference>
<keyword evidence="5 11" id="KW-0548">Nucleotidyltransferase</keyword>
<evidence type="ECO:0000256" key="9">
    <source>
        <dbReference type="ARBA" id="ARBA00023268"/>
    </source>
</evidence>
<comment type="similarity">
    <text evidence="11">In the N-terminal section; belongs to the carbohydrate kinase PfkB family.</text>
</comment>
<evidence type="ECO:0000256" key="7">
    <source>
        <dbReference type="ARBA" id="ARBA00022777"/>
    </source>
</evidence>
<feature type="binding site" evidence="11">
    <location>
        <begin position="195"/>
        <end position="198"/>
    </location>
    <ligand>
        <name>ATP</name>
        <dbReference type="ChEBI" id="CHEBI:30616"/>
    </ligand>
</feature>
<keyword evidence="15" id="KW-1185">Reference proteome</keyword>
<dbReference type="InterPro" id="IPR023030">
    <property type="entry name" value="Bifunc_HldE"/>
</dbReference>
<keyword evidence="9 11" id="KW-0511">Multifunctional enzyme</keyword>
<dbReference type="GO" id="GO:0016779">
    <property type="term" value="F:nucleotidyltransferase activity"/>
    <property type="evidence" value="ECO:0007669"/>
    <property type="project" value="UniProtKB-KW"/>
</dbReference>
<comment type="function">
    <text evidence="1 11">Catalyzes the phosphorylation of D-glycero-D-manno-heptose 7-phosphate at the C-1 position to selectively form D-glycero-beta-D-manno-heptose-1,7-bisphosphate.</text>
</comment>
<dbReference type="EC" id="2.7.7.70" evidence="11"/>
<dbReference type="SUPFAM" id="SSF52374">
    <property type="entry name" value="Nucleotidylyl transferase"/>
    <property type="match status" value="1"/>
</dbReference>
<proteinExistence type="inferred from homology"/>
<evidence type="ECO:0000256" key="4">
    <source>
        <dbReference type="ARBA" id="ARBA00022679"/>
    </source>
</evidence>